<accession>A0AAD0RZH9</accession>
<evidence type="ECO:0000313" key="3">
    <source>
        <dbReference type="Proteomes" id="UP000264605"/>
    </source>
</evidence>
<feature type="transmembrane region" description="Helical" evidence="1">
    <location>
        <begin position="38"/>
        <end position="60"/>
    </location>
</feature>
<gene>
    <name evidence="2" type="ORF">D0907_07315</name>
</gene>
<dbReference type="KEGG" id="pdj:D0907_07315"/>
<dbReference type="GeneID" id="99505264"/>
<feature type="transmembrane region" description="Helical" evidence="1">
    <location>
        <begin position="100"/>
        <end position="120"/>
    </location>
</feature>
<dbReference type="AlphaFoldDB" id="A0AAD0RZH9"/>
<feature type="transmembrane region" description="Helical" evidence="1">
    <location>
        <begin position="12"/>
        <end position="32"/>
    </location>
</feature>
<proteinExistence type="predicted"/>
<keyword evidence="1" id="KW-0472">Membrane</keyword>
<name>A0AAD0RZH9_9GAMM</name>
<dbReference type="Proteomes" id="UP000264605">
    <property type="component" value="Chromosome"/>
</dbReference>
<evidence type="ECO:0000256" key="1">
    <source>
        <dbReference type="SAM" id="Phobius"/>
    </source>
</evidence>
<keyword evidence="1" id="KW-1133">Transmembrane helix</keyword>
<dbReference type="EMBL" id="CP032090">
    <property type="protein sequence ID" value="AXV65082.1"/>
    <property type="molecule type" value="Genomic_DNA"/>
</dbReference>
<sequence>MYQKFKSLLGNSVYKSIALVLVILLAGPELMIGYELMALVEILGPTTFVLIHLVGIKLYFYKFKQLFLRFESHSALFLPTFKQLKTMPTLLYHILPERTFIASFLLSVAVGCAQITYSAFVF</sequence>
<organism evidence="2 3">
    <name type="scientific">Pseudoalteromonas lipolytica</name>
    <dbReference type="NCBI Taxonomy" id="570156"/>
    <lineage>
        <taxon>Bacteria</taxon>
        <taxon>Pseudomonadati</taxon>
        <taxon>Pseudomonadota</taxon>
        <taxon>Gammaproteobacteria</taxon>
        <taxon>Alteromonadales</taxon>
        <taxon>Pseudoalteromonadaceae</taxon>
        <taxon>Pseudoalteromonas</taxon>
    </lineage>
</organism>
<reference evidence="2 3" key="1">
    <citation type="submission" date="2018-08" db="EMBL/GenBank/DDBJ databases">
        <title>Draft genome sequence of Pseudoalteromonas donghaensis HJ51.</title>
        <authorList>
            <person name="Oh J."/>
            <person name="Roh D."/>
        </authorList>
    </citation>
    <scope>NUCLEOTIDE SEQUENCE [LARGE SCALE GENOMIC DNA]</scope>
    <source>
        <strain evidence="2 3">HJ51</strain>
    </source>
</reference>
<evidence type="ECO:0000313" key="2">
    <source>
        <dbReference type="EMBL" id="AXV65082.1"/>
    </source>
</evidence>
<dbReference type="RefSeq" id="WP_075593637.1">
    <property type="nucleotide sequence ID" value="NZ_CP032090.1"/>
</dbReference>
<keyword evidence="1" id="KW-0812">Transmembrane</keyword>
<protein>
    <submittedName>
        <fullName evidence="2">Uncharacterized protein</fullName>
    </submittedName>
</protein>